<dbReference type="CDD" id="cd17477">
    <property type="entry name" value="MFS_YcaD_like"/>
    <property type="match status" value="1"/>
</dbReference>
<comment type="caution">
    <text evidence="9">The sequence shown here is derived from an EMBL/GenBank/DDBJ whole genome shotgun (WGS) entry which is preliminary data.</text>
</comment>
<evidence type="ECO:0000256" key="6">
    <source>
        <dbReference type="ARBA" id="ARBA00023136"/>
    </source>
</evidence>
<evidence type="ECO:0000256" key="7">
    <source>
        <dbReference type="SAM" id="Phobius"/>
    </source>
</evidence>
<feature type="transmembrane region" description="Helical" evidence="7">
    <location>
        <begin position="202"/>
        <end position="228"/>
    </location>
</feature>
<keyword evidence="2" id="KW-0813">Transport</keyword>
<organism evidence="9 10">
    <name type="scientific">Oryzicola mucosus</name>
    <dbReference type="NCBI Taxonomy" id="2767425"/>
    <lineage>
        <taxon>Bacteria</taxon>
        <taxon>Pseudomonadati</taxon>
        <taxon>Pseudomonadota</taxon>
        <taxon>Alphaproteobacteria</taxon>
        <taxon>Hyphomicrobiales</taxon>
        <taxon>Phyllobacteriaceae</taxon>
        <taxon>Oryzicola</taxon>
    </lineage>
</organism>
<evidence type="ECO:0000313" key="10">
    <source>
        <dbReference type="Proteomes" id="UP000643405"/>
    </source>
</evidence>
<dbReference type="SUPFAM" id="SSF103473">
    <property type="entry name" value="MFS general substrate transporter"/>
    <property type="match status" value="1"/>
</dbReference>
<feature type="transmembrane region" description="Helical" evidence="7">
    <location>
        <begin position="353"/>
        <end position="373"/>
    </location>
</feature>
<feature type="transmembrane region" description="Helical" evidence="7">
    <location>
        <begin position="267"/>
        <end position="285"/>
    </location>
</feature>
<dbReference type="InterPro" id="IPR047200">
    <property type="entry name" value="MFS_YcaD-like"/>
</dbReference>
<feature type="transmembrane region" description="Helical" evidence="7">
    <location>
        <begin position="97"/>
        <end position="117"/>
    </location>
</feature>
<evidence type="ECO:0000256" key="4">
    <source>
        <dbReference type="ARBA" id="ARBA00022692"/>
    </source>
</evidence>
<gene>
    <name evidence="9" type="ORF">ICI42_02645</name>
</gene>
<evidence type="ECO:0000256" key="3">
    <source>
        <dbReference type="ARBA" id="ARBA00022475"/>
    </source>
</evidence>
<keyword evidence="3" id="KW-1003">Cell membrane</keyword>
<keyword evidence="4 7" id="KW-0812">Transmembrane</keyword>
<dbReference type="PANTHER" id="PTHR23521:SF2">
    <property type="entry name" value="TRANSPORTER MFS SUPERFAMILY"/>
    <property type="match status" value="1"/>
</dbReference>
<dbReference type="AlphaFoldDB" id="A0A8J6TXS2"/>
<evidence type="ECO:0000259" key="8">
    <source>
        <dbReference type="PROSITE" id="PS50850"/>
    </source>
</evidence>
<evidence type="ECO:0000256" key="1">
    <source>
        <dbReference type="ARBA" id="ARBA00004651"/>
    </source>
</evidence>
<name>A0A8J6TXS2_9HYPH</name>
<feature type="transmembrane region" description="Helical" evidence="7">
    <location>
        <begin position="291"/>
        <end position="312"/>
    </location>
</feature>
<feature type="transmembrane region" description="Helical" evidence="7">
    <location>
        <begin position="12"/>
        <end position="33"/>
    </location>
</feature>
<dbReference type="InterPro" id="IPR020846">
    <property type="entry name" value="MFS_dom"/>
</dbReference>
<dbReference type="Proteomes" id="UP000643405">
    <property type="component" value="Unassembled WGS sequence"/>
</dbReference>
<keyword evidence="10" id="KW-1185">Reference proteome</keyword>
<dbReference type="GO" id="GO:0005886">
    <property type="term" value="C:plasma membrane"/>
    <property type="evidence" value="ECO:0007669"/>
    <property type="project" value="UniProtKB-SubCell"/>
</dbReference>
<proteinExistence type="predicted"/>
<dbReference type="PRINTS" id="PR01035">
    <property type="entry name" value="TCRTETA"/>
</dbReference>
<dbReference type="InterPro" id="IPR036259">
    <property type="entry name" value="MFS_trans_sf"/>
</dbReference>
<keyword evidence="6 7" id="KW-0472">Membrane</keyword>
<sequence length="379" mass="40060">MAGRPSVWRDKTAIILTATIFGLTYGLSAPLIALQLTEDGYSETIIGFNAAMHALGVLAIAPFLPQIVARFGTAGTALVALIAGGVLLLLFPAVPLIWLWFPLRLALGVVSESLFVVSETWLNQVTEEKTRAQTMAMYSACLSLGFALGPLILVIAGSQGALPFLIGAAFALVAAAVLIWGKPKAQVVEHHTRMTLARAWQLAPIAIVATALNSAMETAGLSLLAIYAMELGWEEKPATLLITTLLAGAIVLQLPIGWLADRVDRRKFVMVLAVLSTIGAALWPAMLSHGWLAYVLLFLWGGVFVGIYTLMITIVGSRFKGGDLVALYAIMSVAWGLGALVGPPLGGLAMQSIPHGLAIFAAAGCAAFVLFLWRSKSEA</sequence>
<feature type="transmembrane region" description="Helical" evidence="7">
    <location>
        <begin position="71"/>
        <end position="91"/>
    </location>
</feature>
<accession>A0A8J6TXS2</accession>
<keyword evidence="5 7" id="KW-1133">Transmembrane helix</keyword>
<feature type="transmembrane region" description="Helical" evidence="7">
    <location>
        <begin position="137"/>
        <end position="156"/>
    </location>
</feature>
<feature type="transmembrane region" description="Helical" evidence="7">
    <location>
        <begin position="162"/>
        <end position="181"/>
    </location>
</feature>
<feature type="transmembrane region" description="Helical" evidence="7">
    <location>
        <begin position="324"/>
        <end position="341"/>
    </location>
</feature>
<dbReference type="Pfam" id="PF07690">
    <property type="entry name" value="MFS_1"/>
    <property type="match status" value="2"/>
</dbReference>
<evidence type="ECO:0000256" key="2">
    <source>
        <dbReference type="ARBA" id="ARBA00022448"/>
    </source>
</evidence>
<evidence type="ECO:0000256" key="5">
    <source>
        <dbReference type="ARBA" id="ARBA00022989"/>
    </source>
</evidence>
<evidence type="ECO:0000313" key="9">
    <source>
        <dbReference type="EMBL" id="MBD0413544.1"/>
    </source>
</evidence>
<dbReference type="PROSITE" id="PS50850">
    <property type="entry name" value="MFS"/>
    <property type="match status" value="1"/>
</dbReference>
<dbReference type="EMBL" id="JACVVX010000001">
    <property type="protein sequence ID" value="MBD0413544.1"/>
    <property type="molecule type" value="Genomic_DNA"/>
</dbReference>
<dbReference type="GO" id="GO:0022857">
    <property type="term" value="F:transmembrane transporter activity"/>
    <property type="evidence" value="ECO:0007669"/>
    <property type="project" value="InterPro"/>
</dbReference>
<protein>
    <submittedName>
        <fullName evidence="9">MFS transporter</fullName>
    </submittedName>
</protein>
<reference evidence="9" key="1">
    <citation type="submission" date="2020-09" db="EMBL/GenBank/DDBJ databases">
        <title>Genome seq and assembly of Tianweitania sp.</title>
        <authorList>
            <person name="Chhetri G."/>
        </authorList>
    </citation>
    <scope>NUCLEOTIDE SEQUENCE</scope>
    <source>
        <strain evidence="9">Rool2</strain>
    </source>
</reference>
<feature type="transmembrane region" description="Helical" evidence="7">
    <location>
        <begin position="45"/>
        <end position="64"/>
    </location>
</feature>
<dbReference type="Gene3D" id="1.20.1250.20">
    <property type="entry name" value="MFS general substrate transporter like domains"/>
    <property type="match status" value="2"/>
</dbReference>
<dbReference type="InterPro" id="IPR001958">
    <property type="entry name" value="Tet-R_TetA/multi-R_MdtG-like"/>
</dbReference>
<feature type="domain" description="Major facilitator superfamily (MFS) profile" evidence="8">
    <location>
        <begin position="199"/>
        <end position="379"/>
    </location>
</feature>
<dbReference type="PANTHER" id="PTHR23521">
    <property type="entry name" value="TRANSPORTER MFS SUPERFAMILY"/>
    <property type="match status" value="1"/>
</dbReference>
<dbReference type="InterPro" id="IPR011701">
    <property type="entry name" value="MFS"/>
</dbReference>
<feature type="transmembrane region" description="Helical" evidence="7">
    <location>
        <begin position="240"/>
        <end position="260"/>
    </location>
</feature>
<comment type="subcellular location">
    <subcellularLocation>
        <location evidence="1">Cell membrane</location>
        <topology evidence="1">Multi-pass membrane protein</topology>
    </subcellularLocation>
</comment>